<dbReference type="GO" id="GO:0016485">
    <property type="term" value="P:protein processing"/>
    <property type="evidence" value="ECO:0007669"/>
    <property type="project" value="InterPro"/>
</dbReference>
<dbReference type="RefSeq" id="XP_026549738.1">
    <property type="nucleotide sequence ID" value="XM_026693953.1"/>
</dbReference>
<dbReference type="GeneID" id="113431663"/>
<dbReference type="InterPro" id="IPR008710">
    <property type="entry name" value="Nicastrin"/>
</dbReference>
<dbReference type="KEGG" id="nss:113431663"/>
<accession>A0A6J1WA11</accession>
<feature type="non-terminal residue" evidence="2">
    <location>
        <position position="81"/>
    </location>
</feature>
<dbReference type="Proteomes" id="UP000504612">
    <property type="component" value="Unplaced"/>
</dbReference>
<protein>
    <submittedName>
        <fullName evidence="2">Nicastrin-like</fullName>
    </submittedName>
</protein>
<dbReference type="AlphaFoldDB" id="A0A6J1WA11"/>
<reference evidence="2" key="1">
    <citation type="submission" date="2025-08" db="UniProtKB">
        <authorList>
            <consortium name="RefSeq"/>
        </authorList>
    </citation>
    <scope>IDENTIFICATION</scope>
</reference>
<keyword evidence="1" id="KW-1185">Reference proteome</keyword>
<dbReference type="GO" id="GO:0005886">
    <property type="term" value="C:plasma membrane"/>
    <property type="evidence" value="ECO:0007669"/>
    <property type="project" value="TreeGrafter"/>
</dbReference>
<dbReference type="Pfam" id="PF05450">
    <property type="entry name" value="Nicastrin"/>
    <property type="match status" value="1"/>
</dbReference>
<dbReference type="PANTHER" id="PTHR21092:SF0">
    <property type="entry name" value="NICASTRIN"/>
    <property type="match status" value="1"/>
</dbReference>
<name>A0A6J1WA11_9SAUR</name>
<evidence type="ECO:0000313" key="1">
    <source>
        <dbReference type="Proteomes" id="UP000504612"/>
    </source>
</evidence>
<evidence type="ECO:0000313" key="2">
    <source>
        <dbReference type="RefSeq" id="XP_026549738.1"/>
    </source>
</evidence>
<sequence>MNCVSFFERTLSGFPSPPQETFDYIGSSRMVYDMQNGRFPIQLENIDSFLELSQVALRTNASLWMHTDPISRKTPEIEVRA</sequence>
<gene>
    <name evidence="2" type="primary">LOC113431663</name>
</gene>
<proteinExistence type="predicted"/>
<dbReference type="PANTHER" id="PTHR21092">
    <property type="entry name" value="NICASTRIN"/>
    <property type="match status" value="1"/>
</dbReference>
<dbReference type="GO" id="GO:0007220">
    <property type="term" value="P:Notch receptor processing"/>
    <property type="evidence" value="ECO:0007669"/>
    <property type="project" value="TreeGrafter"/>
</dbReference>
<organism evidence="1 2">
    <name type="scientific">Notechis scutatus</name>
    <name type="common">mainland tiger snake</name>
    <dbReference type="NCBI Taxonomy" id="8663"/>
    <lineage>
        <taxon>Eukaryota</taxon>
        <taxon>Metazoa</taxon>
        <taxon>Chordata</taxon>
        <taxon>Craniata</taxon>
        <taxon>Vertebrata</taxon>
        <taxon>Euteleostomi</taxon>
        <taxon>Lepidosauria</taxon>
        <taxon>Squamata</taxon>
        <taxon>Bifurcata</taxon>
        <taxon>Unidentata</taxon>
        <taxon>Episquamata</taxon>
        <taxon>Toxicofera</taxon>
        <taxon>Serpentes</taxon>
        <taxon>Colubroidea</taxon>
        <taxon>Elapidae</taxon>
        <taxon>Hydrophiinae</taxon>
        <taxon>Notechis</taxon>
    </lineage>
</organism>